<gene>
    <name evidence="5" type="primary">LOC110975714</name>
</gene>
<reference evidence="5" key="1">
    <citation type="submission" date="2025-08" db="UniProtKB">
        <authorList>
            <consortium name="RefSeq"/>
        </authorList>
    </citation>
    <scope>IDENTIFICATION</scope>
</reference>
<name>A0A8B7XTD9_ACAPL</name>
<dbReference type="OrthoDB" id="25129at2759"/>
<evidence type="ECO:0000313" key="5">
    <source>
        <dbReference type="RefSeq" id="XP_022084114.1"/>
    </source>
</evidence>
<dbReference type="PANTHER" id="PTHR20882">
    <property type="entry name" value="CYTOPLASMIC TRNA 2-THIOLATION PROTEIN 2"/>
    <property type="match status" value="1"/>
</dbReference>
<dbReference type="AlphaFoldDB" id="A0A8B7XTD9"/>
<accession>A0A8B7XTD9</accession>
<keyword evidence="1 3" id="KW-0963">Cytoplasm</keyword>
<dbReference type="InterPro" id="IPR014729">
    <property type="entry name" value="Rossmann-like_a/b/a_fold"/>
</dbReference>
<evidence type="ECO:0000256" key="1">
    <source>
        <dbReference type="ARBA" id="ARBA00022490"/>
    </source>
</evidence>
<dbReference type="PANTHER" id="PTHR20882:SF14">
    <property type="entry name" value="CYTOPLASMIC TRNA 2-THIOLATION PROTEIN 2"/>
    <property type="match status" value="1"/>
</dbReference>
<dbReference type="GO" id="GO:0002143">
    <property type="term" value="P:tRNA wobble position uridine thiolation"/>
    <property type="evidence" value="ECO:0007669"/>
    <property type="project" value="TreeGrafter"/>
</dbReference>
<dbReference type="CTD" id="348180"/>
<keyword evidence="4" id="KW-1185">Reference proteome</keyword>
<dbReference type="KEGG" id="aplc:110975714"/>
<evidence type="ECO:0000256" key="2">
    <source>
        <dbReference type="ARBA" id="ARBA00022694"/>
    </source>
</evidence>
<dbReference type="GO" id="GO:0005829">
    <property type="term" value="C:cytosol"/>
    <property type="evidence" value="ECO:0007669"/>
    <property type="project" value="TreeGrafter"/>
</dbReference>
<comment type="pathway">
    <text evidence="3">tRNA modification; 5-methoxycarbonylmethyl-2-thiouridine-tRNA biosynthesis.</text>
</comment>
<dbReference type="GO" id="GO:0016783">
    <property type="term" value="F:sulfurtransferase activity"/>
    <property type="evidence" value="ECO:0007669"/>
    <property type="project" value="TreeGrafter"/>
</dbReference>
<comment type="subcellular location">
    <subcellularLocation>
        <location evidence="3">Cytoplasm</location>
    </subcellularLocation>
</comment>
<dbReference type="Proteomes" id="UP000694845">
    <property type="component" value="Unplaced"/>
</dbReference>
<keyword evidence="2 3" id="KW-0819">tRNA processing</keyword>
<dbReference type="HAMAP" id="MF_03054">
    <property type="entry name" value="CTU2"/>
    <property type="match status" value="1"/>
</dbReference>
<dbReference type="OMA" id="KQRKQMM"/>
<protein>
    <recommendedName>
        <fullName evidence="3">Cytoplasmic tRNA 2-thiolation protein 2</fullName>
    </recommendedName>
</protein>
<evidence type="ECO:0000256" key="3">
    <source>
        <dbReference type="HAMAP-Rule" id="MF_03054"/>
    </source>
</evidence>
<dbReference type="GO" id="GO:0016779">
    <property type="term" value="F:nucleotidyltransferase activity"/>
    <property type="evidence" value="ECO:0007669"/>
    <property type="project" value="UniProtKB-UniRule"/>
</dbReference>
<dbReference type="GO" id="GO:0000049">
    <property type="term" value="F:tRNA binding"/>
    <property type="evidence" value="ECO:0007669"/>
    <property type="project" value="InterPro"/>
</dbReference>
<dbReference type="InterPro" id="IPR019407">
    <property type="entry name" value="CTU2"/>
</dbReference>
<sequence>MCQVDDEGISVLEKKPSLGVNPRDCMKCGEKAVVIARIKDPFCRSCFLNYFTHRFRATFGKAKVIRDGDKVLLAFSGGQCSSAMVSLVKRGLDQSTHKKLRFIPALIYIDEGLVTGQSKEDRATTCQRISHMMRETGFPWFIATLEEALGIPAQTTVQMKSPDACQAGASFHGNQDLSADELAGKLEEICLETDCTQECKDLLASVTSLTAKQDLVSNLRHRLLIHKARQLGYHKVAVGDSGTRLSSGILSSLAKGKGAAIPVAMAFVDDRCSDVTFLRPMREFTSKEIAVYNALFNVDSLFQPTLSTMAGEYASIDTLTETFVNDLQTNFPSTVSTVFRTGEKMCSAESDDPEAVKRCSLCMSVLDTAVGKSSALHATRFSLQLSRKEHSSTGDNSCKSVSLNDATCTSSSSRQCCGQGDGSCHSNQKKSVSAESLNETLCYGCQVTVREVRDLNQLPHYVLEQCAKMERRSRMRDEIKDFLLCEES</sequence>
<dbReference type="UniPathway" id="UPA00988"/>
<dbReference type="GeneID" id="110975714"/>
<dbReference type="SUPFAM" id="SSF52402">
    <property type="entry name" value="Adenine nucleotide alpha hydrolases-like"/>
    <property type="match status" value="1"/>
</dbReference>
<dbReference type="Pfam" id="PF10288">
    <property type="entry name" value="CTU2"/>
    <property type="match status" value="1"/>
</dbReference>
<evidence type="ECO:0000313" key="4">
    <source>
        <dbReference type="Proteomes" id="UP000694845"/>
    </source>
</evidence>
<comment type="similarity">
    <text evidence="3">Belongs to the CTU2/NCS2 family.</text>
</comment>
<proteinExistence type="inferred from homology"/>
<dbReference type="RefSeq" id="XP_022084114.1">
    <property type="nucleotide sequence ID" value="XM_022228422.1"/>
</dbReference>
<comment type="function">
    <text evidence="3">Plays a central role in 2-thiolation of mcm(5)S(2)U at tRNA wobble positions of tRNA(Lys), tRNA(Glu) and tRNA(Gln). May act by forming a heterodimer with NCS6/CTU1 that ligates sulfur from thiocarboxylated URM1 onto the uridine of tRNAs at wobble position.</text>
</comment>
<dbReference type="Gene3D" id="3.40.50.620">
    <property type="entry name" value="HUPs"/>
    <property type="match status" value="1"/>
</dbReference>
<dbReference type="GO" id="GO:0032447">
    <property type="term" value="P:protein urmylation"/>
    <property type="evidence" value="ECO:0007669"/>
    <property type="project" value="UniProtKB-UniRule"/>
</dbReference>
<organism evidence="4 5">
    <name type="scientific">Acanthaster planci</name>
    <name type="common">Crown-of-thorns starfish</name>
    <dbReference type="NCBI Taxonomy" id="133434"/>
    <lineage>
        <taxon>Eukaryota</taxon>
        <taxon>Metazoa</taxon>
        <taxon>Echinodermata</taxon>
        <taxon>Eleutherozoa</taxon>
        <taxon>Asterozoa</taxon>
        <taxon>Asteroidea</taxon>
        <taxon>Valvatacea</taxon>
        <taxon>Valvatida</taxon>
        <taxon>Acanthasteridae</taxon>
        <taxon>Acanthaster</taxon>
    </lineage>
</organism>